<dbReference type="PRINTS" id="PR00508">
    <property type="entry name" value="S21N4MTFRASE"/>
</dbReference>
<dbReference type="InterPro" id="IPR002052">
    <property type="entry name" value="DNA_methylase_N6_adenine_CS"/>
</dbReference>
<dbReference type="InterPro" id="IPR001091">
    <property type="entry name" value="RM_Methyltransferase"/>
</dbReference>
<evidence type="ECO:0000259" key="5">
    <source>
        <dbReference type="Pfam" id="PF01555"/>
    </source>
</evidence>
<accession>A0A4R7S642</accession>
<dbReference type="Gene3D" id="3.40.50.150">
    <property type="entry name" value="Vaccinia Virus protein VP39"/>
    <property type="match status" value="1"/>
</dbReference>
<dbReference type="EC" id="2.1.1.-" evidence="4"/>
<dbReference type="RefSeq" id="WP_133794826.1">
    <property type="nucleotide sequence ID" value="NZ_SOCA01000002.1"/>
</dbReference>
<dbReference type="AlphaFoldDB" id="A0A4R7S642"/>
<dbReference type="SUPFAM" id="SSF53335">
    <property type="entry name" value="S-adenosyl-L-methionine-dependent methyltransferases"/>
    <property type="match status" value="1"/>
</dbReference>
<evidence type="ECO:0000256" key="4">
    <source>
        <dbReference type="RuleBase" id="RU362026"/>
    </source>
</evidence>
<dbReference type="PROSITE" id="PS00092">
    <property type="entry name" value="N6_MTASE"/>
    <property type="match status" value="1"/>
</dbReference>
<proteinExistence type="inferred from homology"/>
<reference evidence="6 7" key="1">
    <citation type="submission" date="2019-03" db="EMBL/GenBank/DDBJ databases">
        <title>Genomic Encyclopedia of Archaeal and Bacterial Type Strains, Phase II (KMG-II): from individual species to whole genera.</title>
        <authorList>
            <person name="Goeker M."/>
        </authorList>
    </citation>
    <scope>NUCLEOTIDE SEQUENCE [LARGE SCALE GENOMIC DNA]</scope>
    <source>
        <strain evidence="6 7">ATCC 25309</strain>
    </source>
</reference>
<comment type="similarity">
    <text evidence="1 4">Belongs to the N(4)/N(6)-methyltransferase family.</text>
</comment>
<sequence>MKVNTVIKGDVVKALKKLPDATFQTVIADPPYYNVLEDEAWDTQWKTPEAYLAWCEVWVGECLRVLKEDGLCFIFGQLGKREHTFIHLMSRLCHQHAFHDLIIWDRAVGYNERRDSFTPQYEMILVLRKSEDVKFNKDAVRLPYDAQTITAYLRDPRYKDLEARKSHLEKGKFATNILRVPSLKGLTKEKCGHPSQKPLALITKLVACASDENDLVLDPFLGSGTTAIAAEGQGRQWMGIECNAAYTQMARQRLKKFRASLS</sequence>
<dbReference type="PANTHER" id="PTHR13370:SF3">
    <property type="entry name" value="TRNA (GUANINE(10)-N2)-METHYLTRANSFERASE HOMOLOG"/>
    <property type="match status" value="1"/>
</dbReference>
<protein>
    <recommendedName>
        <fullName evidence="4">Methyltransferase</fullName>
        <ecNumber evidence="4">2.1.1.-</ecNumber>
    </recommendedName>
</protein>
<evidence type="ECO:0000313" key="6">
    <source>
        <dbReference type="EMBL" id="TDU73359.1"/>
    </source>
</evidence>
<dbReference type="GO" id="GO:0008170">
    <property type="term" value="F:N-methyltransferase activity"/>
    <property type="evidence" value="ECO:0007669"/>
    <property type="project" value="InterPro"/>
</dbReference>
<dbReference type="GO" id="GO:0003677">
    <property type="term" value="F:DNA binding"/>
    <property type="evidence" value="ECO:0007669"/>
    <property type="project" value="InterPro"/>
</dbReference>
<dbReference type="Proteomes" id="UP000295662">
    <property type="component" value="Unassembled WGS sequence"/>
</dbReference>
<evidence type="ECO:0000256" key="2">
    <source>
        <dbReference type="ARBA" id="ARBA00022603"/>
    </source>
</evidence>
<dbReference type="OrthoDB" id="9773571at2"/>
<feature type="domain" description="DNA methylase N-4/N-6" evidence="5">
    <location>
        <begin position="24"/>
        <end position="251"/>
    </location>
</feature>
<name>A0A4R7S642_9BACT</name>
<gene>
    <name evidence="6" type="ORF">EI77_01829</name>
</gene>
<dbReference type="GO" id="GO:0032259">
    <property type="term" value="P:methylation"/>
    <property type="evidence" value="ECO:0007669"/>
    <property type="project" value="UniProtKB-KW"/>
</dbReference>
<evidence type="ECO:0000256" key="3">
    <source>
        <dbReference type="ARBA" id="ARBA00022679"/>
    </source>
</evidence>
<keyword evidence="3 6" id="KW-0808">Transferase</keyword>
<comment type="caution">
    <text evidence="6">The sequence shown here is derived from an EMBL/GenBank/DDBJ whole genome shotgun (WGS) entry which is preliminary data.</text>
</comment>
<dbReference type="InterPro" id="IPR002941">
    <property type="entry name" value="DNA_methylase_N4/N6"/>
</dbReference>
<organism evidence="6 7">
    <name type="scientific">Prosthecobacter fusiformis</name>
    <dbReference type="NCBI Taxonomy" id="48464"/>
    <lineage>
        <taxon>Bacteria</taxon>
        <taxon>Pseudomonadati</taxon>
        <taxon>Verrucomicrobiota</taxon>
        <taxon>Verrucomicrobiia</taxon>
        <taxon>Verrucomicrobiales</taxon>
        <taxon>Verrucomicrobiaceae</taxon>
        <taxon>Prosthecobacter</taxon>
    </lineage>
</organism>
<dbReference type="GO" id="GO:0005737">
    <property type="term" value="C:cytoplasm"/>
    <property type="evidence" value="ECO:0007669"/>
    <property type="project" value="TreeGrafter"/>
</dbReference>
<evidence type="ECO:0000256" key="1">
    <source>
        <dbReference type="ARBA" id="ARBA00006594"/>
    </source>
</evidence>
<dbReference type="PANTHER" id="PTHR13370">
    <property type="entry name" value="RNA METHYLASE-RELATED"/>
    <property type="match status" value="1"/>
</dbReference>
<dbReference type="InterPro" id="IPR029063">
    <property type="entry name" value="SAM-dependent_MTases_sf"/>
</dbReference>
<dbReference type="EMBL" id="SOCA01000002">
    <property type="protein sequence ID" value="TDU73359.1"/>
    <property type="molecule type" value="Genomic_DNA"/>
</dbReference>
<keyword evidence="7" id="KW-1185">Reference proteome</keyword>
<keyword evidence="2 6" id="KW-0489">Methyltransferase</keyword>
<dbReference type="Pfam" id="PF01555">
    <property type="entry name" value="N6_N4_Mtase"/>
    <property type="match status" value="1"/>
</dbReference>
<evidence type="ECO:0000313" key="7">
    <source>
        <dbReference type="Proteomes" id="UP000295662"/>
    </source>
</evidence>